<sequence length="126" mass="13402">MPGGACPYCSALSRALDANDYLMGDGASAIWADGFRATDASILCAKAVGPDPSRSPWVKGSDVPERLRVLARRSFEHEIARYQAVWADPSTPVRGLEVVTDDARAVPVLEAILAGWAVPSRVVVHG</sequence>
<evidence type="ECO:0000313" key="2">
    <source>
        <dbReference type="EMBL" id="MDA0140189.1"/>
    </source>
</evidence>
<organism evidence="2 3">
    <name type="scientific">Solirubrobacter deserti</name>
    <dbReference type="NCBI Taxonomy" id="2282478"/>
    <lineage>
        <taxon>Bacteria</taxon>
        <taxon>Bacillati</taxon>
        <taxon>Actinomycetota</taxon>
        <taxon>Thermoleophilia</taxon>
        <taxon>Solirubrobacterales</taxon>
        <taxon>Solirubrobacteraceae</taxon>
        <taxon>Solirubrobacter</taxon>
    </lineage>
</organism>
<comment type="caution">
    <text evidence="2">The sequence shown here is derived from an EMBL/GenBank/DDBJ whole genome shotgun (WGS) entry which is preliminary data.</text>
</comment>
<accession>A0ABT4RNR5</accession>
<name>A0ABT4RNR5_9ACTN</name>
<proteinExistence type="predicted"/>
<dbReference type="RefSeq" id="WP_202952554.1">
    <property type="nucleotide sequence ID" value="NZ_JAPCID010000035.1"/>
</dbReference>
<dbReference type="EMBL" id="JAPCID010000035">
    <property type="protein sequence ID" value="MDA0140189.1"/>
    <property type="molecule type" value="Genomic_DNA"/>
</dbReference>
<feature type="domain" description="Tox-REase-2" evidence="1">
    <location>
        <begin position="25"/>
        <end position="117"/>
    </location>
</feature>
<reference evidence="2" key="1">
    <citation type="submission" date="2022-10" db="EMBL/GenBank/DDBJ databases">
        <title>The WGS of Solirubrobacter sp. CPCC 204708.</title>
        <authorList>
            <person name="Jiang Z."/>
        </authorList>
    </citation>
    <scope>NUCLEOTIDE SEQUENCE</scope>
    <source>
        <strain evidence="2">CPCC 204708</strain>
    </source>
</reference>
<keyword evidence="3" id="KW-1185">Reference proteome</keyword>
<evidence type="ECO:0000259" key="1">
    <source>
        <dbReference type="Pfam" id="PF15646"/>
    </source>
</evidence>
<protein>
    <recommendedName>
        <fullName evidence="1">Tox-REase-2 domain-containing protein</fullName>
    </recommendedName>
</protein>
<dbReference type="Proteomes" id="UP001147700">
    <property type="component" value="Unassembled WGS sequence"/>
</dbReference>
<gene>
    <name evidence="2" type="ORF">OJ962_22010</name>
</gene>
<dbReference type="Pfam" id="PF15646">
    <property type="entry name" value="Tox-REase-2"/>
    <property type="match status" value="1"/>
</dbReference>
<dbReference type="InterPro" id="IPR028906">
    <property type="entry name" value="Tox-REase-2_dom"/>
</dbReference>
<evidence type="ECO:0000313" key="3">
    <source>
        <dbReference type="Proteomes" id="UP001147700"/>
    </source>
</evidence>